<protein>
    <submittedName>
        <fullName evidence="1">Uncharacterized protein</fullName>
    </submittedName>
</protein>
<comment type="caution">
    <text evidence="1">The sequence shown here is derived from an EMBL/GenBank/DDBJ whole genome shotgun (WGS) entry which is preliminary data.</text>
</comment>
<accession>A0AAV9RPV7</accession>
<keyword evidence="2" id="KW-1185">Reference proteome</keyword>
<dbReference type="AlphaFoldDB" id="A0AAV9RPV7"/>
<name>A0AAV9RPV7_9TELE</name>
<dbReference type="Proteomes" id="UP001311232">
    <property type="component" value="Unassembled WGS sequence"/>
</dbReference>
<evidence type="ECO:0000313" key="1">
    <source>
        <dbReference type="EMBL" id="KAK5611085.1"/>
    </source>
</evidence>
<dbReference type="EMBL" id="JAHHUM010001504">
    <property type="protein sequence ID" value="KAK5611085.1"/>
    <property type="molecule type" value="Genomic_DNA"/>
</dbReference>
<organism evidence="1 2">
    <name type="scientific">Crenichthys baileyi</name>
    <name type="common">White River springfish</name>
    <dbReference type="NCBI Taxonomy" id="28760"/>
    <lineage>
        <taxon>Eukaryota</taxon>
        <taxon>Metazoa</taxon>
        <taxon>Chordata</taxon>
        <taxon>Craniata</taxon>
        <taxon>Vertebrata</taxon>
        <taxon>Euteleostomi</taxon>
        <taxon>Actinopterygii</taxon>
        <taxon>Neopterygii</taxon>
        <taxon>Teleostei</taxon>
        <taxon>Neoteleostei</taxon>
        <taxon>Acanthomorphata</taxon>
        <taxon>Ovalentaria</taxon>
        <taxon>Atherinomorphae</taxon>
        <taxon>Cyprinodontiformes</taxon>
        <taxon>Goodeidae</taxon>
        <taxon>Crenichthys</taxon>
    </lineage>
</organism>
<gene>
    <name evidence="1" type="ORF">CRENBAI_022156</name>
</gene>
<sequence>MKHSVSPPQFLGLPPKFTVPSKVFIPELVHILSCYTNKSQLVLFGFYLTVQHKAVHHCEAVKQNRCMGYSLSTNKKPSVAFISLLFSDSPKNKSSATNLKIKAAVL</sequence>
<proteinExistence type="predicted"/>
<evidence type="ECO:0000313" key="2">
    <source>
        <dbReference type="Proteomes" id="UP001311232"/>
    </source>
</evidence>
<reference evidence="1 2" key="1">
    <citation type="submission" date="2021-06" db="EMBL/GenBank/DDBJ databases">
        <authorList>
            <person name="Palmer J.M."/>
        </authorList>
    </citation>
    <scope>NUCLEOTIDE SEQUENCE [LARGE SCALE GENOMIC DNA]</scope>
    <source>
        <strain evidence="1 2">MEX-2019</strain>
        <tissue evidence="1">Muscle</tissue>
    </source>
</reference>